<evidence type="ECO:0008006" key="3">
    <source>
        <dbReference type="Google" id="ProtNLM"/>
    </source>
</evidence>
<keyword evidence="2" id="KW-1185">Reference proteome</keyword>
<evidence type="ECO:0000313" key="1">
    <source>
        <dbReference type="EMBL" id="MFG6109674.1"/>
    </source>
</evidence>
<name>A0ABW7CY52_9GAMM</name>
<gene>
    <name evidence="1" type="ORF">ACEU0G_003692</name>
</gene>
<proteinExistence type="predicted"/>
<dbReference type="EMBL" id="JBHGCJ010000007">
    <property type="protein sequence ID" value="MFG6109674.1"/>
    <property type="molecule type" value="Genomic_DNA"/>
</dbReference>
<dbReference type="Proteomes" id="UP001605261">
    <property type="component" value="Unassembled WGS sequence"/>
</dbReference>
<comment type="caution">
    <text evidence="1">The sequence shown here is derived from an EMBL/GenBank/DDBJ whole genome shotgun (WGS) entry which is preliminary data.</text>
</comment>
<protein>
    <recommendedName>
        <fullName evidence="3">Zinc ribbon domain-containing protein</fullName>
    </recommendedName>
</protein>
<sequence length="101" mass="10906">MPDTGLFYLFEVCCSPTKTAQHAFPEIEFVRVQCSTCRHIFRATAPPSLEAFDGGGAALTCPKCGTRQAISGARFAEYMERFPSGNCEEYRASPGDAASAT</sequence>
<dbReference type="RefSeq" id="WP_394163449.1">
    <property type="nucleotide sequence ID" value="NZ_JBHGCJ010000007.1"/>
</dbReference>
<accession>A0ABW7CY52</accession>
<organism evidence="1 2">
    <name type="scientific">Stenotrophomonas nematodicola</name>
    <dbReference type="NCBI Taxonomy" id="2656746"/>
    <lineage>
        <taxon>Bacteria</taxon>
        <taxon>Pseudomonadati</taxon>
        <taxon>Pseudomonadota</taxon>
        <taxon>Gammaproteobacteria</taxon>
        <taxon>Lysobacterales</taxon>
        <taxon>Lysobacteraceae</taxon>
        <taxon>Stenotrophomonas</taxon>
    </lineage>
</organism>
<evidence type="ECO:0000313" key="2">
    <source>
        <dbReference type="Proteomes" id="UP001605261"/>
    </source>
</evidence>
<reference evidence="1 2" key="1">
    <citation type="submission" date="2024-09" db="EMBL/GenBank/DDBJ databases">
        <authorList>
            <consortium name="All-Russian atlas of soil microorganisms"/>
            <consortium name="as a basis for the search for new antimicrobial producers and enzymes with unique properties"/>
            <person name="Sokolova E.A."/>
            <person name="Voronina E.N."/>
        </authorList>
    </citation>
    <scope>NUCLEOTIDE SEQUENCE [LARGE SCALE GENOMIC DNA]</scope>
    <source>
        <strain evidence="1 2">AF-22b-331.1</strain>
    </source>
</reference>